<name>A0AA50KFI7_9GAMM</name>
<dbReference type="KEGG" id="sog:RA178_06275"/>
<protein>
    <recommendedName>
        <fullName evidence="2">Phage head-tail joining protein</fullName>
    </recommendedName>
</protein>
<dbReference type="RefSeq" id="WP_306684954.1">
    <property type="nucleotide sequence ID" value="NZ_CP132914.1"/>
</dbReference>
<evidence type="ECO:0000313" key="1">
    <source>
        <dbReference type="EMBL" id="WMB74218.1"/>
    </source>
</evidence>
<dbReference type="EMBL" id="CP132914">
    <property type="protein sequence ID" value="WMB74218.1"/>
    <property type="molecule type" value="Genomic_DNA"/>
</dbReference>
<dbReference type="InterPro" id="IPR038666">
    <property type="entry name" value="SSP1_head-tail_sf"/>
</dbReference>
<proteinExistence type="predicted"/>
<organism evidence="1">
    <name type="scientific">Shewanella oncorhynchi</name>
    <dbReference type="NCBI Taxonomy" id="2726434"/>
    <lineage>
        <taxon>Bacteria</taxon>
        <taxon>Pseudomonadati</taxon>
        <taxon>Pseudomonadota</taxon>
        <taxon>Gammaproteobacteria</taxon>
        <taxon>Alteromonadales</taxon>
        <taxon>Shewanellaceae</taxon>
        <taxon>Shewanella</taxon>
    </lineage>
</organism>
<evidence type="ECO:0008006" key="2">
    <source>
        <dbReference type="Google" id="ProtNLM"/>
    </source>
</evidence>
<reference evidence="1" key="1">
    <citation type="submission" date="2023-08" db="EMBL/GenBank/DDBJ databases">
        <title>Complete genome sequence of Shewanella oncorhynchi Z-P2, a siderophore putrebactin-producing bacterium.</title>
        <authorList>
            <person name="Zhang Y."/>
        </authorList>
    </citation>
    <scope>NUCLEOTIDE SEQUENCE</scope>
    <source>
        <strain evidence="1">Z-P2</strain>
    </source>
</reference>
<dbReference type="Proteomes" id="UP001236800">
    <property type="component" value="Chromosome"/>
</dbReference>
<dbReference type="GeneID" id="301338773"/>
<accession>A0AA50KFI7</accession>
<dbReference type="Gene3D" id="2.40.10.270">
    <property type="entry name" value="Bacteriophage SPP1 head-tail adaptor protein"/>
    <property type="match status" value="1"/>
</dbReference>
<dbReference type="AlphaFoldDB" id="A0AA50KFI7"/>
<sequence length="109" mass="12314">MMISQLKYKAEIWEAVPSVDKYGVPSSSQTLLIKAPVAMKEVESTVEGNTTKSVNHTVQITMRHNRKLKPLTTSMYLLINDVEYDIVTPPSNPWGLNKYTTFNAVVRTK</sequence>
<gene>
    <name evidence="1" type="ORF">RA178_06275</name>
</gene>